<dbReference type="InterPro" id="IPR000639">
    <property type="entry name" value="Epox_hydrolase-like"/>
</dbReference>
<gene>
    <name evidence="3" type="ORF">EV188_11151</name>
</gene>
<organism evidence="3 4">
    <name type="scientific">Actinomycetospora succinea</name>
    <dbReference type="NCBI Taxonomy" id="663603"/>
    <lineage>
        <taxon>Bacteria</taxon>
        <taxon>Bacillati</taxon>
        <taxon>Actinomycetota</taxon>
        <taxon>Actinomycetes</taxon>
        <taxon>Pseudonocardiales</taxon>
        <taxon>Pseudonocardiaceae</taxon>
        <taxon>Actinomycetospora</taxon>
    </lineage>
</organism>
<feature type="domain" description="AB hydrolase-1" evidence="2">
    <location>
        <begin position="28"/>
        <end position="276"/>
    </location>
</feature>
<comment type="caution">
    <text evidence="3">The sequence shown here is derived from an EMBL/GenBank/DDBJ whole genome shotgun (WGS) entry which is preliminary data.</text>
</comment>
<evidence type="ECO:0000313" key="4">
    <source>
        <dbReference type="Proteomes" id="UP000295705"/>
    </source>
</evidence>
<dbReference type="PANTHER" id="PTHR43329">
    <property type="entry name" value="EPOXIDE HYDROLASE"/>
    <property type="match status" value="1"/>
</dbReference>
<reference evidence="3 4" key="1">
    <citation type="submission" date="2019-03" db="EMBL/GenBank/DDBJ databases">
        <title>Genomic Encyclopedia of Type Strains, Phase IV (KMG-IV): sequencing the most valuable type-strain genomes for metagenomic binning, comparative biology and taxonomic classification.</title>
        <authorList>
            <person name="Goeker M."/>
        </authorList>
    </citation>
    <scope>NUCLEOTIDE SEQUENCE [LARGE SCALE GENOMIC DNA]</scope>
    <source>
        <strain evidence="3 4">DSM 45775</strain>
    </source>
</reference>
<sequence length="292" mass="31576">MALFPGFDVVDVTVGGTTIHGRVGGSGPPLLLLHGIPETHLMWRHVAPALAERFTVVATDLRGYGRSGVGTSDDHSMRALAAEQLAVMRALGHDRFAVAGHDRGARCAYRMALDHPDHVDALAVLDVVPTAEAFARAGQEFALGYWVWSFLAAAAPVPEQLVLGAPGTLVDHMLDSWSDDPAAFPPWVRDRYTATFRDPARVHAVCEQYRAAAEVDVAHDEADRGAHRMRCPVLALWSATGAVNSWYEPLAVWREWADDVRGGALDAGHFLAEEAPDEITKALREFLSSAGS</sequence>
<evidence type="ECO:0000313" key="3">
    <source>
        <dbReference type="EMBL" id="TDQ48881.1"/>
    </source>
</evidence>
<dbReference type="SUPFAM" id="SSF53474">
    <property type="entry name" value="alpha/beta-Hydrolases"/>
    <property type="match status" value="1"/>
</dbReference>
<dbReference type="Proteomes" id="UP000295705">
    <property type="component" value="Unassembled WGS sequence"/>
</dbReference>
<dbReference type="RefSeq" id="WP_133829366.1">
    <property type="nucleotide sequence ID" value="NZ_BAABHR010000021.1"/>
</dbReference>
<dbReference type="OrthoDB" id="9812774at2"/>
<dbReference type="Gene3D" id="3.40.50.1820">
    <property type="entry name" value="alpha/beta hydrolase"/>
    <property type="match status" value="1"/>
</dbReference>
<dbReference type="Pfam" id="PF00561">
    <property type="entry name" value="Abhydrolase_1"/>
    <property type="match status" value="1"/>
</dbReference>
<dbReference type="AlphaFoldDB" id="A0A4R6UPF9"/>
<accession>A0A4R6UPF9</accession>
<evidence type="ECO:0000259" key="2">
    <source>
        <dbReference type="Pfam" id="PF00561"/>
    </source>
</evidence>
<dbReference type="EMBL" id="SNYO01000011">
    <property type="protein sequence ID" value="TDQ48881.1"/>
    <property type="molecule type" value="Genomic_DNA"/>
</dbReference>
<name>A0A4R6UPF9_9PSEU</name>
<dbReference type="GO" id="GO:0016787">
    <property type="term" value="F:hydrolase activity"/>
    <property type="evidence" value="ECO:0007669"/>
    <property type="project" value="UniProtKB-KW"/>
</dbReference>
<dbReference type="PRINTS" id="PR00412">
    <property type="entry name" value="EPOXHYDRLASE"/>
</dbReference>
<proteinExistence type="predicted"/>
<dbReference type="InterPro" id="IPR029058">
    <property type="entry name" value="AB_hydrolase_fold"/>
</dbReference>
<protein>
    <submittedName>
        <fullName evidence="3">Haloacetate dehalogenase</fullName>
    </submittedName>
</protein>
<keyword evidence="1" id="KW-0378">Hydrolase</keyword>
<evidence type="ECO:0000256" key="1">
    <source>
        <dbReference type="ARBA" id="ARBA00022801"/>
    </source>
</evidence>
<keyword evidence="4" id="KW-1185">Reference proteome</keyword>
<dbReference type="InterPro" id="IPR000073">
    <property type="entry name" value="AB_hydrolase_1"/>
</dbReference>